<feature type="domain" description="TadE-like" evidence="3">
    <location>
        <begin position="28"/>
        <end position="66"/>
    </location>
</feature>
<proteinExistence type="predicted"/>
<evidence type="ECO:0000256" key="2">
    <source>
        <dbReference type="SAM" id="Phobius"/>
    </source>
</evidence>
<sequence length="156" mass="16248">MTQISPSRITGTRVSHTRRDERGLSPGIELVVLLPALLLLVGVTVAGGRLWFTRSAVTEAAYSAARAASLERSAAPARTAGRDAATAQLRTDGVRCSERAISLDTGDFAAEVGEPGAVVAEVRCRIGFGDIAVPGLPGTMLITGSASAPIDTYRER</sequence>
<dbReference type="AlphaFoldDB" id="A0A1H1UNM8"/>
<name>A0A1H1UNM8_9ACTN</name>
<keyword evidence="2" id="KW-1133">Transmembrane helix</keyword>
<dbReference type="RefSeq" id="WP_157683461.1">
    <property type="nucleotide sequence ID" value="NZ_LT629772.1"/>
</dbReference>
<dbReference type="EMBL" id="LT629772">
    <property type="protein sequence ID" value="SDS74142.1"/>
    <property type="molecule type" value="Genomic_DNA"/>
</dbReference>
<feature type="compositionally biased region" description="Polar residues" evidence="1">
    <location>
        <begin position="1"/>
        <end position="14"/>
    </location>
</feature>
<dbReference type="Proteomes" id="UP000199103">
    <property type="component" value="Chromosome I"/>
</dbReference>
<dbReference type="InterPro" id="IPR012495">
    <property type="entry name" value="TadE-like_dom"/>
</dbReference>
<gene>
    <name evidence="4" type="ORF">SAMN04489812_2868</name>
</gene>
<feature type="region of interest" description="Disordered" evidence="1">
    <location>
        <begin position="1"/>
        <end position="20"/>
    </location>
</feature>
<reference evidence="4 5" key="1">
    <citation type="submission" date="2016-10" db="EMBL/GenBank/DDBJ databases">
        <authorList>
            <person name="de Groot N.N."/>
        </authorList>
    </citation>
    <scope>NUCLEOTIDE SEQUENCE [LARGE SCALE GENOMIC DNA]</scope>
    <source>
        <strain evidence="4 5">DSM 21800</strain>
    </source>
</reference>
<keyword evidence="2" id="KW-0812">Transmembrane</keyword>
<feature type="transmembrane region" description="Helical" evidence="2">
    <location>
        <begin position="30"/>
        <end position="52"/>
    </location>
</feature>
<organism evidence="4 5">
    <name type="scientific">Microlunatus soli</name>
    <dbReference type="NCBI Taxonomy" id="630515"/>
    <lineage>
        <taxon>Bacteria</taxon>
        <taxon>Bacillati</taxon>
        <taxon>Actinomycetota</taxon>
        <taxon>Actinomycetes</taxon>
        <taxon>Propionibacteriales</taxon>
        <taxon>Propionibacteriaceae</taxon>
        <taxon>Microlunatus</taxon>
    </lineage>
</organism>
<evidence type="ECO:0000313" key="5">
    <source>
        <dbReference type="Proteomes" id="UP000199103"/>
    </source>
</evidence>
<dbReference type="OrthoDB" id="4869119at2"/>
<accession>A0A1H1UNM8</accession>
<protein>
    <submittedName>
        <fullName evidence="4">TadE-like protein</fullName>
    </submittedName>
</protein>
<dbReference type="STRING" id="630515.SAMN04489812_2868"/>
<dbReference type="Pfam" id="PF07811">
    <property type="entry name" value="TadE"/>
    <property type="match status" value="1"/>
</dbReference>
<evidence type="ECO:0000313" key="4">
    <source>
        <dbReference type="EMBL" id="SDS74142.1"/>
    </source>
</evidence>
<keyword evidence="2" id="KW-0472">Membrane</keyword>
<keyword evidence="5" id="KW-1185">Reference proteome</keyword>
<evidence type="ECO:0000259" key="3">
    <source>
        <dbReference type="Pfam" id="PF07811"/>
    </source>
</evidence>
<evidence type="ECO:0000256" key="1">
    <source>
        <dbReference type="SAM" id="MobiDB-lite"/>
    </source>
</evidence>